<keyword evidence="2" id="KW-1185">Reference proteome</keyword>
<evidence type="ECO:0000313" key="1">
    <source>
        <dbReference type="EMBL" id="CAJ1965543.1"/>
    </source>
</evidence>
<proteinExistence type="predicted"/>
<organism evidence="1 2">
    <name type="scientific">Cylindrotheca closterium</name>
    <dbReference type="NCBI Taxonomy" id="2856"/>
    <lineage>
        <taxon>Eukaryota</taxon>
        <taxon>Sar</taxon>
        <taxon>Stramenopiles</taxon>
        <taxon>Ochrophyta</taxon>
        <taxon>Bacillariophyta</taxon>
        <taxon>Bacillariophyceae</taxon>
        <taxon>Bacillariophycidae</taxon>
        <taxon>Bacillariales</taxon>
        <taxon>Bacillariaceae</taxon>
        <taxon>Cylindrotheca</taxon>
    </lineage>
</organism>
<reference evidence="1" key="1">
    <citation type="submission" date="2023-08" db="EMBL/GenBank/DDBJ databases">
        <authorList>
            <person name="Audoor S."/>
            <person name="Bilcke G."/>
        </authorList>
    </citation>
    <scope>NUCLEOTIDE SEQUENCE</scope>
</reference>
<dbReference type="EMBL" id="CAKOGP040002203">
    <property type="protein sequence ID" value="CAJ1965543.1"/>
    <property type="molecule type" value="Genomic_DNA"/>
</dbReference>
<dbReference type="AlphaFoldDB" id="A0AAD2G7I8"/>
<evidence type="ECO:0000313" key="2">
    <source>
        <dbReference type="Proteomes" id="UP001295423"/>
    </source>
</evidence>
<protein>
    <submittedName>
        <fullName evidence="1">Uncharacterized protein</fullName>
    </submittedName>
</protein>
<dbReference type="Proteomes" id="UP001295423">
    <property type="component" value="Unassembled WGS sequence"/>
</dbReference>
<sequence length="93" mass="10623">MDPRAERKQKKKKKSGVRTKFMIESLRKDYYALRDENDRLREIVQNNLPKDVADGILADCFDLTSPSAKITSVDDIDAKMQGMGIDEGDEDED</sequence>
<gene>
    <name evidence="1" type="ORF">CYCCA115_LOCUS21164</name>
</gene>
<name>A0AAD2G7I8_9STRA</name>
<accession>A0AAD2G7I8</accession>
<comment type="caution">
    <text evidence="1">The sequence shown here is derived from an EMBL/GenBank/DDBJ whole genome shotgun (WGS) entry which is preliminary data.</text>
</comment>